<dbReference type="Proteomes" id="UP000095283">
    <property type="component" value="Unplaced"/>
</dbReference>
<sequence length="90" mass="10321">MLDTNHSLVIEDVIRYGKKPLTARDFEGDSTKHTQFWICEPLEMQDYLIVIISILSGVVVLSVLFLLCFYYIKRSKANARRKPARAASSE</sequence>
<dbReference type="AlphaFoldDB" id="A0A1I7XD82"/>
<evidence type="ECO:0000256" key="1">
    <source>
        <dbReference type="SAM" id="Phobius"/>
    </source>
</evidence>
<organism evidence="2 3">
    <name type="scientific">Heterorhabditis bacteriophora</name>
    <name type="common">Entomopathogenic nematode worm</name>
    <dbReference type="NCBI Taxonomy" id="37862"/>
    <lineage>
        <taxon>Eukaryota</taxon>
        <taxon>Metazoa</taxon>
        <taxon>Ecdysozoa</taxon>
        <taxon>Nematoda</taxon>
        <taxon>Chromadorea</taxon>
        <taxon>Rhabditida</taxon>
        <taxon>Rhabditina</taxon>
        <taxon>Rhabditomorpha</taxon>
        <taxon>Strongyloidea</taxon>
        <taxon>Heterorhabditidae</taxon>
        <taxon>Heterorhabditis</taxon>
    </lineage>
</organism>
<keyword evidence="1" id="KW-0472">Membrane</keyword>
<reference evidence="3" key="1">
    <citation type="submission" date="2016-11" db="UniProtKB">
        <authorList>
            <consortium name="WormBaseParasite"/>
        </authorList>
    </citation>
    <scope>IDENTIFICATION</scope>
</reference>
<keyword evidence="1" id="KW-1133">Transmembrane helix</keyword>
<dbReference type="WBParaSite" id="Hba_15311">
    <property type="protein sequence ID" value="Hba_15311"/>
    <property type="gene ID" value="Hba_15311"/>
</dbReference>
<evidence type="ECO:0000313" key="2">
    <source>
        <dbReference type="Proteomes" id="UP000095283"/>
    </source>
</evidence>
<proteinExistence type="predicted"/>
<feature type="transmembrane region" description="Helical" evidence="1">
    <location>
        <begin position="47"/>
        <end position="72"/>
    </location>
</feature>
<protein>
    <submittedName>
        <fullName evidence="3">Integrin_alpha2 domain-containing protein</fullName>
    </submittedName>
</protein>
<evidence type="ECO:0000313" key="3">
    <source>
        <dbReference type="WBParaSite" id="Hba_15311"/>
    </source>
</evidence>
<accession>A0A1I7XD82</accession>
<name>A0A1I7XD82_HETBA</name>
<keyword evidence="2" id="KW-1185">Reference proteome</keyword>
<keyword evidence="1" id="KW-0812">Transmembrane</keyword>